<evidence type="ECO:0000313" key="2">
    <source>
        <dbReference type="Proteomes" id="UP001281761"/>
    </source>
</evidence>
<sequence length="730" mass="77802">MHLTCTLDESHTEAIVTLIGKYMDDGEYQVTLSEGKSFNIRLLTGSTGNTTGASNLGRIGDGTGWPENSNWTVVSVIGPSSVPIELRTLPPITIPIAARLSGVDVERTDTAESGKVTLSFSSVKLEKGKEYTMKLAAEELPAEELTRTFNTTSEGLIPAMEEVLFPLEPNQDLRAQQMKYGLTYKVTSLHATGRTNSVQVSSGMIEIQAQPVRLTNIEVIDETETTLTLLVTGSGFVSSQTYTVEVSGVLTGSESENAHTRTFTVVASSATSASSSTHTLSNDNSTSLHFSCTYTVQKLLNGTDEGIVVGTRSFDTPDPTRVTDVFVNRGGNSDASECGSSDIPCCSVYVSWTAIHLKESAETSPVLRVEMEAELGGLLDIGQLELEIRGREEKRGRLIVESGLEWEEEGREGGIEVDGGRLGLFDLVLVLPSLSLPLSPQRAVFAVSGNGQFEAASVRIAGSNGGRIGVGFVGWRSGEAKLTSLEMDGVSFEDGVCVVNGTSVTEVLSLRMESCSIRSTTTTNSPLILFSSSSPSSSFSLSSTHILHSHRIQRTASSHSPLVSISTAQKATTLSNCVFAEGGCVYMTGSLSDSILSLSLTSPSSSSLTLLACLVIDCSPPTTTGKAALTITTTTALARIRLESCWVEETAESGSVFPFVDGVPTLPPTRRIVYSTLSSKIGVLIERDSTVPVVVRKGTGLSACRLLVQQKQHIQLVSIWDSEMNESDQN</sequence>
<evidence type="ECO:0000313" key="1">
    <source>
        <dbReference type="EMBL" id="KAK2956828.1"/>
    </source>
</evidence>
<gene>
    <name evidence="1" type="ORF">BLNAU_8282</name>
</gene>
<organism evidence="1 2">
    <name type="scientific">Blattamonas nauphoetae</name>
    <dbReference type="NCBI Taxonomy" id="2049346"/>
    <lineage>
        <taxon>Eukaryota</taxon>
        <taxon>Metamonada</taxon>
        <taxon>Preaxostyla</taxon>
        <taxon>Oxymonadida</taxon>
        <taxon>Blattamonas</taxon>
    </lineage>
</organism>
<dbReference type="EMBL" id="JARBJD010000052">
    <property type="protein sequence ID" value="KAK2956828.1"/>
    <property type="molecule type" value="Genomic_DNA"/>
</dbReference>
<accession>A0ABQ9XZD4</accession>
<dbReference type="Proteomes" id="UP001281761">
    <property type="component" value="Unassembled WGS sequence"/>
</dbReference>
<name>A0ABQ9XZD4_9EUKA</name>
<protein>
    <recommendedName>
        <fullName evidence="3">Cadherin-like beta sandwich domain-containing protein</fullName>
    </recommendedName>
</protein>
<evidence type="ECO:0008006" key="3">
    <source>
        <dbReference type="Google" id="ProtNLM"/>
    </source>
</evidence>
<keyword evidence="2" id="KW-1185">Reference proteome</keyword>
<comment type="caution">
    <text evidence="1">The sequence shown here is derived from an EMBL/GenBank/DDBJ whole genome shotgun (WGS) entry which is preliminary data.</text>
</comment>
<reference evidence="1 2" key="1">
    <citation type="journal article" date="2022" name="bioRxiv">
        <title>Genomics of Preaxostyla Flagellates Illuminates Evolutionary Transitions and the Path Towards Mitochondrial Loss.</title>
        <authorList>
            <person name="Novak L.V.F."/>
            <person name="Treitli S.C."/>
            <person name="Pyrih J."/>
            <person name="Halakuc P."/>
            <person name="Pipaliya S.V."/>
            <person name="Vacek V."/>
            <person name="Brzon O."/>
            <person name="Soukal P."/>
            <person name="Eme L."/>
            <person name="Dacks J.B."/>
            <person name="Karnkowska A."/>
            <person name="Elias M."/>
            <person name="Hampl V."/>
        </authorList>
    </citation>
    <scope>NUCLEOTIDE SEQUENCE [LARGE SCALE GENOMIC DNA]</scope>
    <source>
        <strain evidence="1">NAU3</strain>
        <tissue evidence="1">Gut</tissue>
    </source>
</reference>
<proteinExistence type="predicted"/>